<comment type="caution">
    <text evidence="2">The sequence shown here is derived from an EMBL/GenBank/DDBJ whole genome shotgun (WGS) entry which is preliminary data.</text>
</comment>
<dbReference type="PANTHER" id="PTHR30390">
    <property type="entry name" value="SEDOHEPTULOSE 7-PHOSPHATE ISOMERASE / DNAA INITIATOR-ASSOCIATING FACTOR FOR REPLICATION INITIATION"/>
    <property type="match status" value="1"/>
</dbReference>
<name>A0ABX9MN55_9DEIN</name>
<keyword evidence="3" id="KW-1185">Reference proteome</keyword>
<dbReference type="Proteomes" id="UP000265443">
    <property type="component" value="Unassembled WGS sequence"/>
</dbReference>
<dbReference type="CDD" id="cd05013">
    <property type="entry name" value="SIS_RpiR"/>
    <property type="match status" value="1"/>
</dbReference>
<dbReference type="PROSITE" id="PS51464">
    <property type="entry name" value="SIS"/>
    <property type="match status" value="1"/>
</dbReference>
<dbReference type="EMBL" id="QWKY01000023">
    <property type="protein sequence ID" value="RIH78440.1"/>
    <property type="molecule type" value="Genomic_DNA"/>
</dbReference>
<dbReference type="InterPro" id="IPR046348">
    <property type="entry name" value="SIS_dom_sf"/>
</dbReference>
<dbReference type="InterPro" id="IPR035472">
    <property type="entry name" value="RpiR-like_SIS"/>
</dbReference>
<evidence type="ECO:0000313" key="3">
    <source>
        <dbReference type="Proteomes" id="UP000265443"/>
    </source>
</evidence>
<feature type="domain" description="SIS" evidence="1">
    <location>
        <begin position="36"/>
        <end position="206"/>
    </location>
</feature>
<evidence type="ECO:0000259" key="1">
    <source>
        <dbReference type="PROSITE" id="PS51464"/>
    </source>
</evidence>
<proteinExistence type="predicted"/>
<organism evidence="2 3">
    <name type="scientific">Meiothermus hypogaeus</name>
    <dbReference type="NCBI Taxonomy" id="884155"/>
    <lineage>
        <taxon>Bacteria</taxon>
        <taxon>Thermotogati</taxon>
        <taxon>Deinococcota</taxon>
        <taxon>Deinococci</taxon>
        <taxon>Thermales</taxon>
        <taxon>Thermaceae</taxon>
        <taxon>Meiothermus</taxon>
    </lineage>
</organism>
<sequence length="240" mass="25561">MLEPMSLEQYSSAVLALLQTVLEQEAPALRTAATWIANAVAEDRLIYTFGTGHSHMLASEMFHRAGGLASVSLMIEPGATFQVGALAGTLLERTVGYGSIIAERYPIEPGDVLIAISNSAANAVVLEVAQAAKARGARVIALLSRQYAQMKQSPMFEIADLVLDNHGPAGDALVEIGGEVVGPVSTVAGAFILNAVWCEAAQILHRRGLPIPAYRSSNMPGAEDHNARWVAHFKGRVRHL</sequence>
<keyword evidence="2" id="KW-0413">Isomerase</keyword>
<reference evidence="2 3" key="1">
    <citation type="submission" date="2018-08" db="EMBL/GenBank/DDBJ databases">
        <title>Meiothermus hypogaeus DSM 23238 genome sequencing project.</title>
        <authorList>
            <person name="Da Costa M.S."/>
            <person name="Albuquerque L."/>
            <person name="Raposo P."/>
            <person name="Froufe H.J.C."/>
            <person name="Barroso C.S."/>
            <person name="Egas C."/>
        </authorList>
    </citation>
    <scope>NUCLEOTIDE SEQUENCE [LARGE SCALE GENOMIC DNA]</scope>
    <source>
        <strain evidence="2 3">DSM 23238</strain>
    </source>
</reference>
<evidence type="ECO:0000313" key="2">
    <source>
        <dbReference type="EMBL" id="RIH78440.1"/>
    </source>
</evidence>
<dbReference type="RefSeq" id="WP_119340747.1">
    <property type="nucleotide sequence ID" value="NZ_QWKY01000023.1"/>
</dbReference>
<dbReference type="EC" id="5.3.1.27" evidence="2"/>
<dbReference type="Pfam" id="PF13580">
    <property type="entry name" value="SIS_2"/>
    <property type="match status" value="1"/>
</dbReference>
<dbReference type="InterPro" id="IPR050099">
    <property type="entry name" value="SIS_GmhA/DiaA_subfam"/>
</dbReference>
<dbReference type="PANTHER" id="PTHR30390:SF7">
    <property type="entry name" value="PHOSPHOHEPTOSE ISOMERASE"/>
    <property type="match status" value="1"/>
</dbReference>
<protein>
    <submittedName>
        <fullName evidence="2">3-hexulose-6-phosphate isomerase</fullName>
        <ecNumber evidence="2">5.3.1.27</ecNumber>
    </submittedName>
</protein>
<dbReference type="SUPFAM" id="SSF53697">
    <property type="entry name" value="SIS domain"/>
    <property type="match status" value="1"/>
</dbReference>
<accession>A0ABX9MN55</accession>
<dbReference type="InterPro" id="IPR001347">
    <property type="entry name" value="SIS_dom"/>
</dbReference>
<dbReference type="Gene3D" id="3.40.50.10490">
    <property type="entry name" value="Glucose-6-phosphate isomerase like protein, domain 1"/>
    <property type="match status" value="1"/>
</dbReference>
<dbReference type="NCBIfam" id="NF002805">
    <property type="entry name" value="PRK02947.1"/>
    <property type="match status" value="1"/>
</dbReference>
<dbReference type="GO" id="GO:0043800">
    <property type="term" value="F:6-phospho-3-hexuloisomerase activity"/>
    <property type="evidence" value="ECO:0007669"/>
    <property type="project" value="UniProtKB-EC"/>
</dbReference>
<gene>
    <name evidence="2" type="primary">rmpB</name>
    <name evidence="2" type="ORF">Mhypo_01568</name>
</gene>